<sequence length="81" mass="9008">MLSLVATGAGQFYNGERLRGLLLAALYLVGAVATVQYGWPLFLWIPFWIWGMEDARRGARRGNRALLDRLAADVATHQPHA</sequence>
<keyword evidence="1" id="KW-0472">Membrane</keyword>
<keyword evidence="1" id="KW-0812">Transmembrane</keyword>
<feature type="transmembrane region" description="Helical" evidence="1">
    <location>
        <begin position="20"/>
        <end position="51"/>
    </location>
</feature>
<accession>A0A1D8KCC9</accession>
<evidence type="ECO:0000313" key="2">
    <source>
        <dbReference type="EMBL" id="AOV18621.1"/>
    </source>
</evidence>
<name>A0A1D8KCC9_9GAMM</name>
<dbReference type="KEGG" id="aaeo:BJI67_12525"/>
<keyword evidence="1" id="KW-1133">Transmembrane helix</keyword>
<protein>
    <recommendedName>
        <fullName evidence="4">TM2 domain-containing protein</fullName>
    </recommendedName>
</protein>
<dbReference type="EMBL" id="CP017448">
    <property type="protein sequence ID" value="AOV18621.1"/>
    <property type="molecule type" value="Genomic_DNA"/>
</dbReference>
<dbReference type="AlphaFoldDB" id="A0A1D8KCC9"/>
<evidence type="ECO:0000313" key="3">
    <source>
        <dbReference type="Proteomes" id="UP000095342"/>
    </source>
</evidence>
<evidence type="ECO:0000256" key="1">
    <source>
        <dbReference type="SAM" id="Phobius"/>
    </source>
</evidence>
<evidence type="ECO:0008006" key="4">
    <source>
        <dbReference type="Google" id="ProtNLM"/>
    </source>
</evidence>
<organism evidence="2 3">
    <name type="scientific">Acidihalobacter aeolianus</name>
    <dbReference type="NCBI Taxonomy" id="2792603"/>
    <lineage>
        <taxon>Bacteria</taxon>
        <taxon>Pseudomonadati</taxon>
        <taxon>Pseudomonadota</taxon>
        <taxon>Gammaproteobacteria</taxon>
        <taxon>Chromatiales</taxon>
        <taxon>Ectothiorhodospiraceae</taxon>
        <taxon>Acidihalobacter</taxon>
    </lineage>
</organism>
<keyword evidence="3" id="KW-1185">Reference proteome</keyword>
<reference evidence="2 3" key="1">
    <citation type="submission" date="2016-09" db="EMBL/GenBank/DDBJ databases">
        <title>Acidihalobacter prosperus V6 (DSM14174).</title>
        <authorList>
            <person name="Khaleque H.N."/>
            <person name="Ramsay J.P."/>
            <person name="Murphy R.J.T."/>
            <person name="Kaksonen A.H."/>
            <person name="Boxall N.J."/>
            <person name="Watkin E.L.J."/>
        </authorList>
    </citation>
    <scope>NUCLEOTIDE SEQUENCE [LARGE SCALE GENOMIC DNA]</scope>
    <source>
        <strain evidence="2 3">V6</strain>
    </source>
</reference>
<dbReference type="Proteomes" id="UP000095342">
    <property type="component" value="Chromosome"/>
</dbReference>
<gene>
    <name evidence="2" type="ORF">BJI67_12525</name>
</gene>
<proteinExistence type="predicted"/>